<dbReference type="Proteomes" id="UP000476338">
    <property type="component" value="Unassembled WGS sequence"/>
</dbReference>
<proteinExistence type="predicted"/>
<dbReference type="InterPro" id="IPR014030">
    <property type="entry name" value="Ketoacyl_synth_N"/>
</dbReference>
<gene>
    <name evidence="2" type="ORF">F1B92_05950</name>
</gene>
<evidence type="ECO:0000313" key="2">
    <source>
        <dbReference type="EMBL" id="MSN96706.1"/>
    </source>
</evidence>
<dbReference type="EMBL" id="VWSJ01000023">
    <property type="protein sequence ID" value="MSN96706.1"/>
    <property type="molecule type" value="Genomic_DNA"/>
</dbReference>
<sequence>MRCWSFDGWSYFTWRYCKVMKFEILDLNFCDFKSGFNLNGLNPLQKRRLSIPSKCIYTLIKNSVKFNMPCVFASNYGEFHRCLNLLSGLSLTNSVSPTSFSLSVLNSALATFFIKHEIHSPLFAISSENLVEDAVICAYSKLLEFNEICVICYEEVPFSDEFYSSSFIIKSGNSISLEISQEKIISNLVNLENFRENFGKDFSWSGREIGYRWKFL</sequence>
<name>A0A6L5WIE5_9BACT</name>
<keyword evidence="3" id="KW-1185">Reference proteome</keyword>
<dbReference type="AlphaFoldDB" id="A0A6L5WIE5"/>
<comment type="caution">
    <text evidence="2">The sequence shown here is derived from an EMBL/GenBank/DDBJ whole genome shotgun (WGS) entry which is preliminary data.</text>
</comment>
<reference evidence="2 3" key="1">
    <citation type="submission" date="2019-09" db="EMBL/GenBank/DDBJ databases">
        <authorList>
            <person name="Silva M."/>
            <person name="Pereira G."/>
            <person name="Lopes-Da-Costa L."/>
            <person name="Silva E."/>
        </authorList>
    </citation>
    <scope>NUCLEOTIDE SEQUENCE [LARGE SCALE GENOMIC DNA]</scope>
    <source>
        <strain evidence="2 3">FMV-PI01</strain>
    </source>
</reference>
<evidence type="ECO:0000259" key="1">
    <source>
        <dbReference type="Pfam" id="PF13723"/>
    </source>
</evidence>
<reference evidence="2 3" key="2">
    <citation type="submission" date="2020-03" db="EMBL/GenBank/DDBJ databases">
        <title>Campylobacter portucalensis sp. nov., a new species of Campylobacter isolated from the reproductive tract of bulls.</title>
        <authorList>
            <person name="Silva M.F."/>
            <person name="Pereira G."/>
            <person name="Carneiro C."/>
            <person name="Hemphill A."/>
            <person name="Mateus L."/>
            <person name="Lopes-Da-Costa L."/>
            <person name="Silva E."/>
        </authorList>
    </citation>
    <scope>NUCLEOTIDE SEQUENCE [LARGE SCALE GENOMIC DNA]</scope>
    <source>
        <strain evidence="2 3">FMV-PI01</strain>
    </source>
</reference>
<feature type="domain" description="Beta-ketoacyl synthase-like N-terminal" evidence="1">
    <location>
        <begin position="37"/>
        <end position="164"/>
    </location>
</feature>
<dbReference type="Pfam" id="PF13723">
    <property type="entry name" value="Ketoacyl-synt_2"/>
    <property type="match status" value="1"/>
</dbReference>
<organism evidence="2 3">
    <name type="scientific">Campylobacter portucalensis</name>
    <dbReference type="NCBI Taxonomy" id="2608384"/>
    <lineage>
        <taxon>Bacteria</taxon>
        <taxon>Pseudomonadati</taxon>
        <taxon>Campylobacterota</taxon>
        <taxon>Epsilonproteobacteria</taxon>
        <taxon>Campylobacterales</taxon>
        <taxon>Campylobacteraceae</taxon>
        <taxon>Campylobacter</taxon>
    </lineage>
</organism>
<protein>
    <submittedName>
        <fullName evidence="2">Beta-ketoacyl synthase chain length factor</fullName>
    </submittedName>
</protein>
<accession>A0A6L5WIE5</accession>
<evidence type="ECO:0000313" key="3">
    <source>
        <dbReference type="Proteomes" id="UP000476338"/>
    </source>
</evidence>